<reference evidence="9 10" key="1">
    <citation type="journal article" date="2013" name="PLoS ONE">
        <title>Identification and characterization of eleven novel human gamma-papillomavirus isolates from healthy skin, found at low frequency in a normal population.</title>
        <authorList>
            <person name="Li J."/>
            <person name="Pan Y."/>
            <person name="Deng Q."/>
            <person name="Cai H."/>
            <person name="Ke Y."/>
        </authorList>
    </citation>
    <scope>NUCLEOTIDE SEQUENCE [LARGE SCALE GENOMIC DNA]</scope>
    <source>
        <strain evidence="9">KC10</strain>
    </source>
</reference>
<gene>
    <name evidence="7 8 9" type="primary">L1</name>
</gene>
<dbReference type="Gene3D" id="2.60.175.20">
    <property type="entry name" value="Major capsid L1 (late) superfamily, Papillomavirus"/>
    <property type="match status" value="2"/>
</dbReference>
<evidence type="ECO:0000313" key="9">
    <source>
        <dbReference type="EMBL" id="AHA37353.1"/>
    </source>
</evidence>
<protein>
    <recommendedName>
        <fullName evidence="7 8">Major capsid protein L1</fullName>
    </recommendedName>
</protein>
<evidence type="ECO:0000256" key="6">
    <source>
        <dbReference type="ARBA" id="ARBA00023296"/>
    </source>
</evidence>
<dbReference type="GO" id="GO:0039620">
    <property type="term" value="C:T=7 icosahedral viral capsid"/>
    <property type="evidence" value="ECO:0007669"/>
    <property type="project" value="UniProtKB-UniRule"/>
</dbReference>
<feature type="disulfide bond" description="Interchain (with Cys-442)" evidence="7">
    <location>
        <position position="178"/>
    </location>
</feature>
<accession>U6BME7</accession>
<keyword evidence="7" id="KW-1048">Host nucleus</keyword>
<dbReference type="InterPro" id="IPR036973">
    <property type="entry name" value="Capsid_L1_sf_Papillomavir"/>
</dbReference>
<keyword evidence="2 7" id="KW-0945">Host-virus interaction</keyword>
<keyword evidence="8" id="KW-1145">T=7 icosahedral capsid protein</keyword>
<keyword evidence="3 7" id="KW-1161">Viral attachment to host cell</keyword>
<dbReference type="InterPro" id="IPR011222">
    <property type="entry name" value="dsDNA_vir_gr_I_capsid"/>
</dbReference>
<keyword evidence="10" id="KW-1185">Reference proteome</keyword>
<keyword evidence="7" id="KW-1015">Disulfide bond</keyword>
<keyword evidence="7" id="KW-1164">Virus endocytosis by host</keyword>
<evidence type="ECO:0000256" key="1">
    <source>
        <dbReference type="ARBA" id="ARBA00022561"/>
    </source>
</evidence>
<evidence type="ECO:0000256" key="4">
    <source>
        <dbReference type="ARBA" id="ARBA00022844"/>
    </source>
</evidence>
<dbReference type="OrthoDB" id="5037at10239"/>
<comment type="subcellular location">
    <subcellularLocation>
        <location evidence="7">Virion</location>
    </subcellularLocation>
    <subcellularLocation>
        <location evidence="7">Host nucleus</location>
    </subcellularLocation>
</comment>
<dbReference type="InterPro" id="IPR002210">
    <property type="entry name" value="Capsid_L1_Papillomavir"/>
</dbReference>
<keyword evidence="4 7" id="KW-0946">Virion</keyword>
<dbReference type="HAMAP" id="MF_04002">
    <property type="entry name" value="PPV_L1"/>
    <property type="match status" value="1"/>
</dbReference>
<dbReference type="PRINTS" id="PR00865">
    <property type="entry name" value="HPVCAPSIDL1"/>
</dbReference>
<dbReference type="KEGG" id="vg:17699064"/>
<dbReference type="GO" id="GO:0042025">
    <property type="term" value="C:host cell nucleus"/>
    <property type="evidence" value="ECO:0007669"/>
    <property type="project" value="UniProtKB-SubCell"/>
</dbReference>
<dbReference type="GO" id="GO:0005198">
    <property type="term" value="F:structural molecule activity"/>
    <property type="evidence" value="ECO:0007669"/>
    <property type="project" value="UniProtKB-UniRule"/>
</dbReference>
<sequence length="516" mass="58819">MAFWQRESGKLYLPPSRPTAKVLSTDEYVKETNIFFHTGTDRLLNVGHPYFEVRNDATQAVEVPKVSGNAYRVLLLQLPDPNKFALIDKNIFDPNRERLVWKLKAVQMDRGGPLGVGVSGHPLFNKFTDNENPNQYPPEVQADDDLRMDVAHDPKQSQMFILGCTPAIGEHWDKADFCPTHNTQKGDCYPIKLVNSFIEDGDMGDIGYGNINFKTLQEDKSNAPLDIVNSICKYPDFVKMGKDVYGDNMFFFGKQEQLYARHFYAKAGTIGDTIPQNDTSFIVSPQTNNNKPQAKLGPHIYFPMVSGSLTSTNNQLFNRPYFLQRAQGKNNGILWGNRVFLTILDNTRNTNFIISVFKQDSTLDTTYSYKAADFKNYLRHIEELEVEMILQLCKVTLDPDVLAHINVMNPQILDEWQLAFVPPPPQGIEDQYRHITSLATKCPDANPPAEISDPYKNYNFWRVDLTESLSSDLDQFSLGRKFLYQSGVLNGNKRLRTITSTETSSNRKSVKRRRKN</sequence>
<comment type="similarity">
    <text evidence="7 8">Belongs to the papillomaviridae L1 protein family.</text>
</comment>
<comment type="subunit">
    <text evidence="7">Self-assembles into homopentamers. The capsid has an icosahedral symmetry and consists of 72 capsomers, with each capsomer being a pentamer of L1. Interacts with the minor capsid protein L2; this interaction is necessary for viral genome encapsidation. Interacts with protein E2; this interaction enhances E2-dependent replication and transcription activation.</text>
</comment>
<evidence type="ECO:0000256" key="2">
    <source>
        <dbReference type="ARBA" id="ARBA00022581"/>
    </source>
</evidence>
<dbReference type="RefSeq" id="YP_008828150.1">
    <property type="nucleotide sequence ID" value="NC_022892.1"/>
</dbReference>
<dbReference type="GO" id="GO:0075509">
    <property type="term" value="P:endocytosis involved in viral entry into host cell"/>
    <property type="evidence" value="ECO:0007669"/>
    <property type="project" value="UniProtKB-KW"/>
</dbReference>
<dbReference type="Pfam" id="PF00500">
    <property type="entry name" value="Late_protein_L1"/>
    <property type="match status" value="1"/>
</dbReference>
<dbReference type="GO" id="GO:0019062">
    <property type="term" value="P:virion attachment to host cell"/>
    <property type="evidence" value="ECO:0007669"/>
    <property type="project" value="UniProtKB-UniRule"/>
</dbReference>
<keyword evidence="1 7" id="KW-0167">Capsid protein</keyword>
<proteinExistence type="inferred from homology"/>
<name>U6BME7_9PAPI</name>
<evidence type="ECO:0000256" key="3">
    <source>
        <dbReference type="ARBA" id="ARBA00022804"/>
    </source>
</evidence>
<dbReference type="Proteomes" id="UP000141459">
    <property type="component" value="Segment"/>
</dbReference>
<keyword evidence="6 7" id="KW-1160">Virus entry into host cell</keyword>
<dbReference type="GeneID" id="17699064"/>
<comment type="function">
    <text evidence="7 8">Forms an icosahedral capsid with a T=7 symmetry and a 50 nm diameter. The capsid is composed of 72 pentamers linked to each other by disulfide bonds and associated with L2 proteins. Binds to heparan sulfate proteoglycans on cell surface of basal layer keratinocytes to provide initial virion attachment. This binding mediates a conformational change in the virus capsid that facilitates efficient infection. The virion enters the host cell via endocytosis. During virus trafficking, L1 protein dissociates from the viral DNA and the genomic DNA is released to the host nucleus. The virion assembly takes place within the cell nucleus. Encapsulates the genomic DNA together with protein L2.</text>
</comment>
<dbReference type="EMBL" id="KC862318">
    <property type="protein sequence ID" value="AHA37353.1"/>
    <property type="molecule type" value="Genomic_DNA"/>
</dbReference>
<dbReference type="SUPFAM" id="SSF88648">
    <property type="entry name" value="Group I dsDNA viruses"/>
    <property type="match status" value="1"/>
</dbReference>
<keyword evidence="7" id="KW-1162">Viral penetration into host cytoplasm</keyword>
<feature type="disulfide bond" description="Interchain (with Cys-178)" evidence="7">
    <location>
        <position position="442"/>
    </location>
</feature>
<keyword evidence="5 7" id="KW-0426">Late protein</keyword>
<organism evidence="9 10">
    <name type="scientific">Human papillomavirus 167</name>
    <dbReference type="NCBI Taxonomy" id="1420545"/>
    <lineage>
        <taxon>Viruses</taxon>
        <taxon>Monodnaviria</taxon>
        <taxon>Shotokuvirae</taxon>
        <taxon>Cossaviricota</taxon>
        <taxon>Papovaviricetes</taxon>
        <taxon>Zurhausenvirales</taxon>
        <taxon>Papillomaviridae</taxon>
        <taxon>Firstpapillomavirinae</taxon>
        <taxon>Gammapapillomavirus</taxon>
        <taxon>Gammapapillomavirus 21</taxon>
    </lineage>
</organism>
<evidence type="ECO:0000313" key="10">
    <source>
        <dbReference type="Proteomes" id="UP000141459"/>
    </source>
</evidence>
<evidence type="ECO:0000256" key="5">
    <source>
        <dbReference type="ARBA" id="ARBA00022921"/>
    </source>
</evidence>
<evidence type="ECO:0000256" key="7">
    <source>
        <dbReference type="HAMAP-Rule" id="MF_04002"/>
    </source>
</evidence>
<evidence type="ECO:0000256" key="8">
    <source>
        <dbReference type="RuleBase" id="RU361248"/>
    </source>
</evidence>